<dbReference type="GO" id="GO:0016410">
    <property type="term" value="F:N-acyltransferase activity"/>
    <property type="evidence" value="ECO:0007669"/>
    <property type="project" value="TreeGrafter"/>
</dbReference>
<dbReference type="GO" id="GO:0008970">
    <property type="term" value="F:phospholipase A1 activity"/>
    <property type="evidence" value="ECO:0007669"/>
    <property type="project" value="TreeGrafter"/>
</dbReference>
<evidence type="ECO:0000256" key="3">
    <source>
        <dbReference type="ARBA" id="ARBA00022801"/>
    </source>
</evidence>
<evidence type="ECO:0000256" key="4">
    <source>
        <dbReference type="ARBA" id="ARBA00023098"/>
    </source>
</evidence>
<keyword evidence="2" id="KW-0808">Transferase</keyword>
<dbReference type="Pfam" id="PF04970">
    <property type="entry name" value="LRAT"/>
    <property type="match status" value="1"/>
</dbReference>
<evidence type="ECO:0000259" key="5">
    <source>
        <dbReference type="PROSITE" id="PS51934"/>
    </source>
</evidence>
<dbReference type="GO" id="GO:0004623">
    <property type="term" value="F:phospholipase A2 activity"/>
    <property type="evidence" value="ECO:0007669"/>
    <property type="project" value="TreeGrafter"/>
</dbReference>
<dbReference type="OrthoDB" id="421951at2759"/>
<dbReference type="PROSITE" id="PS51934">
    <property type="entry name" value="LRAT"/>
    <property type="match status" value="1"/>
</dbReference>
<organism evidence="6 7">
    <name type="scientific">Cinclus mexicanus</name>
    <name type="common">American dipper</name>
    <dbReference type="NCBI Taxonomy" id="161649"/>
    <lineage>
        <taxon>Eukaryota</taxon>
        <taxon>Metazoa</taxon>
        <taxon>Chordata</taxon>
        <taxon>Craniata</taxon>
        <taxon>Vertebrata</taxon>
        <taxon>Euteleostomi</taxon>
        <taxon>Archelosauria</taxon>
        <taxon>Archosauria</taxon>
        <taxon>Dinosauria</taxon>
        <taxon>Saurischia</taxon>
        <taxon>Theropoda</taxon>
        <taxon>Coelurosauria</taxon>
        <taxon>Aves</taxon>
        <taxon>Neognathae</taxon>
        <taxon>Neoaves</taxon>
        <taxon>Telluraves</taxon>
        <taxon>Australaves</taxon>
        <taxon>Passeriformes</taxon>
        <taxon>Cinclidae</taxon>
        <taxon>Cinclus</taxon>
    </lineage>
</organism>
<dbReference type="GO" id="GO:0005737">
    <property type="term" value="C:cytoplasm"/>
    <property type="evidence" value="ECO:0007669"/>
    <property type="project" value="TreeGrafter"/>
</dbReference>
<dbReference type="PANTHER" id="PTHR13943:SF37">
    <property type="entry name" value="PHOSPHOLIPASE A AND ACYLTRANSFERASE 1"/>
    <property type="match status" value="1"/>
</dbReference>
<dbReference type="InterPro" id="IPR051496">
    <property type="entry name" value="H-rev107_PLA/AT"/>
</dbReference>
<evidence type="ECO:0000313" key="7">
    <source>
        <dbReference type="Proteomes" id="UP000590623"/>
    </source>
</evidence>
<proteinExistence type="inferred from homology"/>
<dbReference type="Proteomes" id="UP000590623">
    <property type="component" value="Unassembled WGS sequence"/>
</dbReference>
<accession>A0A7L2JJS5</accession>
<dbReference type="AlphaFoldDB" id="A0A7L2JJS5"/>
<comment type="similarity">
    <text evidence="1">Belongs to the H-rev107 family.</text>
</comment>
<feature type="non-terminal residue" evidence="6">
    <location>
        <position position="1"/>
    </location>
</feature>
<evidence type="ECO:0000256" key="1">
    <source>
        <dbReference type="ARBA" id="ARBA00007824"/>
    </source>
</evidence>
<dbReference type="PANTHER" id="PTHR13943">
    <property type="entry name" value="HRAS-LIKE SUPPRESSOR - RELATED"/>
    <property type="match status" value="1"/>
</dbReference>
<sequence>ISSLPYTGKQKVKRGPQKVPVFTRMVKKQRLKKVVRTNKWRVNNESDQHQTPLPVKEIITRAVTFMGKEMTYYSYGRNCEHFVKKLRYGEAVSEQVSDT</sequence>
<reference evidence="6 7" key="1">
    <citation type="submission" date="2019-09" db="EMBL/GenBank/DDBJ databases">
        <title>Bird 10,000 Genomes (B10K) Project - Family phase.</title>
        <authorList>
            <person name="Zhang G."/>
        </authorList>
    </citation>
    <scope>NUCLEOTIDE SEQUENCE [LARGE SCALE GENOMIC DNA]</scope>
    <source>
        <strain evidence="6">B10K-DU-001-77</strain>
        <tissue evidence="6">Muscle</tissue>
    </source>
</reference>
<feature type="non-terminal residue" evidence="6">
    <location>
        <position position="99"/>
    </location>
</feature>
<evidence type="ECO:0000313" key="6">
    <source>
        <dbReference type="EMBL" id="NXR22521.1"/>
    </source>
</evidence>
<protein>
    <submittedName>
        <fullName evidence="6">HRSL1 enzyme</fullName>
    </submittedName>
</protein>
<dbReference type="GO" id="GO:0070292">
    <property type="term" value="P:N-acylphosphatidylethanolamine metabolic process"/>
    <property type="evidence" value="ECO:0007669"/>
    <property type="project" value="TreeGrafter"/>
</dbReference>
<feature type="domain" description="LRAT" evidence="5">
    <location>
        <begin position="1"/>
        <end position="95"/>
    </location>
</feature>
<dbReference type="EMBL" id="VWYM01013119">
    <property type="protein sequence ID" value="NXR22521.1"/>
    <property type="molecule type" value="Genomic_DNA"/>
</dbReference>
<keyword evidence="7" id="KW-1185">Reference proteome</keyword>
<dbReference type="InterPro" id="IPR007053">
    <property type="entry name" value="LRAT_dom"/>
</dbReference>
<comment type="caution">
    <text evidence="6">The sequence shown here is derived from an EMBL/GenBank/DDBJ whole genome shotgun (WGS) entry which is preliminary data.</text>
</comment>
<keyword evidence="4" id="KW-0443">Lipid metabolism</keyword>
<name>A0A7L2JJS5_CINMU</name>
<dbReference type="Gene3D" id="3.90.1720.10">
    <property type="entry name" value="endopeptidase domain like (from Nostoc punctiforme)"/>
    <property type="match status" value="1"/>
</dbReference>
<keyword evidence="3" id="KW-0378">Hydrolase</keyword>
<gene>
    <name evidence="6" type="primary">Hrasls_2</name>
    <name evidence="6" type="ORF">CINMEX_R14649</name>
</gene>
<evidence type="ECO:0000256" key="2">
    <source>
        <dbReference type="ARBA" id="ARBA00022679"/>
    </source>
</evidence>